<dbReference type="CDD" id="cd00805">
    <property type="entry name" value="TyrRS_core"/>
    <property type="match status" value="1"/>
</dbReference>
<keyword evidence="2 10" id="KW-0963">Cytoplasm</keyword>
<dbReference type="KEGG" id="pfg:AB870_15515"/>
<evidence type="ECO:0000256" key="11">
    <source>
        <dbReference type="PROSITE-ProRule" id="PRU00182"/>
    </source>
</evidence>
<dbReference type="SUPFAM" id="SSF55174">
    <property type="entry name" value="Alpha-L RNA-binding motif"/>
    <property type="match status" value="1"/>
</dbReference>
<dbReference type="InterPro" id="IPR002305">
    <property type="entry name" value="aa-tRNA-synth_Ic"/>
</dbReference>
<organism evidence="13 14">
    <name type="scientific">Pandoraea faecigallinarum</name>
    <dbReference type="NCBI Taxonomy" id="656179"/>
    <lineage>
        <taxon>Bacteria</taxon>
        <taxon>Pseudomonadati</taxon>
        <taxon>Pseudomonadota</taxon>
        <taxon>Betaproteobacteria</taxon>
        <taxon>Burkholderiales</taxon>
        <taxon>Burkholderiaceae</taxon>
        <taxon>Pandoraea</taxon>
    </lineage>
</organism>
<dbReference type="AlphaFoldDB" id="A0A0H3WU18"/>
<evidence type="ECO:0000256" key="2">
    <source>
        <dbReference type="ARBA" id="ARBA00022490"/>
    </source>
</evidence>
<dbReference type="Pfam" id="PF00579">
    <property type="entry name" value="tRNA-synt_1b"/>
    <property type="match status" value="1"/>
</dbReference>
<dbReference type="GO" id="GO:0005829">
    <property type="term" value="C:cytosol"/>
    <property type="evidence" value="ECO:0007669"/>
    <property type="project" value="TreeGrafter"/>
</dbReference>
<dbReference type="InterPro" id="IPR036986">
    <property type="entry name" value="S4_RNA-bd_sf"/>
</dbReference>
<dbReference type="FunFam" id="3.10.290.10:FF:000022">
    <property type="entry name" value="Tyrosine--tRNA ligase"/>
    <property type="match status" value="1"/>
</dbReference>
<evidence type="ECO:0000313" key="13">
    <source>
        <dbReference type="EMBL" id="AKM31232.1"/>
    </source>
</evidence>
<dbReference type="Gene3D" id="3.10.290.10">
    <property type="entry name" value="RNA-binding S4 domain"/>
    <property type="match status" value="1"/>
</dbReference>
<keyword evidence="6 11" id="KW-0694">RNA-binding</keyword>
<dbReference type="Gene3D" id="1.10.240.10">
    <property type="entry name" value="Tyrosyl-Transfer RNA Synthetase"/>
    <property type="match status" value="1"/>
</dbReference>
<dbReference type="InterPro" id="IPR024108">
    <property type="entry name" value="Tyr-tRNA-ligase_bac_2"/>
</dbReference>
<dbReference type="Gene3D" id="3.40.50.620">
    <property type="entry name" value="HUPs"/>
    <property type="match status" value="1"/>
</dbReference>
<comment type="function">
    <text evidence="10">Catalyzes the attachment of tyrosine to tRNA(Tyr) in a two-step reaction: tyrosine is first activated by ATP to form Tyr-AMP and then transferred to the acceptor end of tRNA(Tyr).</text>
</comment>
<dbReference type="PROSITE" id="PS00178">
    <property type="entry name" value="AA_TRNA_LIGASE_I"/>
    <property type="match status" value="1"/>
</dbReference>
<evidence type="ECO:0000256" key="8">
    <source>
        <dbReference type="ARBA" id="ARBA00023146"/>
    </source>
</evidence>
<feature type="binding site" evidence="10">
    <location>
        <position position="248"/>
    </location>
    <ligand>
        <name>ATP</name>
        <dbReference type="ChEBI" id="CHEBI:30616"/>
    </ligand>
</feature>
<dbReference type="GO" id="GO:0005524">
    <property type="term" value="F:ATP binding"/>
    <property type="evidence" value="ECO:0007669"/>
    <property type="project" value="UniProtKB-UniRule"/>
</dbReference>
<dbReference type="Proteomes" id="UP000035651">
    <property type="component" value="Chromosome"/>
</dbReference>
<evidence type="ECO:0000256" key="10">
    <source>
        <dbReference type="HAMAP-Rule" id="MF_02007"/>
    </source>
</evidence>
<evidence type="ECO:0000256" key="9">
    <source>
        <dbReference type="ARBA" id="ARBA00048248"/>
    </source>
</evidence>
<dbReference type="EC" id="6.1.1.1" evidence="10"/>
<dbReference type="SUPFAM" id="SSF52374">
    <property type="entry name" value="Nucleotidylyl transferase"/>
    <property type="match status" value="1"/>
</dbReference>
<dbReference type="FunFam" id="3.40.50.620:FF:000061">
    <property type="entry name" value="Tyrosine--tRNA ligase"/>
    <property type="match status" value="1"/>
</dbReference>
<gene>
    <name evidence="10" type="primary">tyrS</name>
    <name evidence="13" type="ORF">AB870_15515</name>
</gene>
<keyword evidence="4 10" id="KW-0547">Nucleotide-binding</keyword>
<comment type="catalytic activity">
    <reaction evidence="9 10">
        <text>tRNA(Tyr) + L-tyrosine + ATP = L-tyrosyl-tRNA(Tyr) + AMP + diphosphate + H(+)</text>
        <dbReference type="Rhea" id="RHEA:10220"/>
        <dbReference type="Rhea" id="RHEA-COMP:9706"/>
        <dbReference type="Rhea" id="RHEA-COMP:9707"/>
        <dbReference type="ChEBI" id="CHEBI:15378"/>
        <dbReference type="ChEBI" id="CHEBI:30616"/>
        <dbReference type="ChEBI" id="CHEBI:33019"/>
        <dbReference type="ChEBI" id="CHEBI:58315"/>
        <dbReference type="ChEBI" id="CHEBI:78442"/>
        <dbReference type="ChEBI" id="CHEBI:78536"/>
        <dbReference type="ChEBI" id="CHEBI:456215"/>
        <dbReference type="EC" id="6.1.1.1"/>
    </reaction>
</comment>
<evidence type="ECO:0000256" key="4">
    <source>
        <dbReference type="ARBA" id="ARBA00022741"/>
    </source>
</evidence>
<evidence type="ECO:0000259" key="12">
    <source>
        <dbReference type="SMART" id="SM00363"/>
    </source>
</evidence>
<protein>
    <recommendedName>
        <fullName evidence="10">Tyrosine--tRNA ligase</fullName>
        <ecNumber evidence="10">6.1.1.1</ecNumber>
    </recommendedName>
    <alternativeName>
        <fullName evidence="10">Tyrosyl-tRNA synthetase</fullName>
        <shortName evidence="10">TyrRS</shortName>
    </alternativeName>
</protein>
<evidence type="ECO:0000256" key="1">
    <source>
        <dbReference type="ARBA" id="ARBA00011738"/>
    </source>
</evidence>
<dbReference type="GO" id="GO:0006437">
    <property type="term" value="P:tyrosyl-tRNA aminoacylation"/>
    <property type="evidence" value="ECO:0007669"/>
    <property type="project" value="UniProtKB-UniRule"/>
</dbReference>
<comment type="subcellular location">
    <subcellularLocation>
        <location evidence="10">Cytoplasm</location>
    </subcellularLocation>
</comment>
<dbReference type="InterPro" id="IPR001412">
    <property type="entry name" value="aa-tRNA-synth_I_CS"/>
</dbReference>
<feature type="domain" description="RNA-binding S4" evidence="12">
    <location>
        <begin position="353"/>
        <end position="414"/>
    </location>
</feature>
<dbReference type="PRINTS" id="PR01040">
    <property type="entry name" value="TRNASYNTHTYR"/>
</dbReference>
<reference evidence="13" key="1">
    <citation type="submission" date="2016-06" db="EMBL/GenBank/DDBJ databases">
        <title>Complete Genome Sequence of Pandoraea faecigallinarum DSM-23572.</title>
        <authorList>
            <person name="Yong D."/>
            <person name="Ee R."/>
            <person name="Lim Y.-L."/>
            <person name="Yin W.-F."/>
            <person name="Chan K.-G."/>
        </authorList>
    </citation>
    <scope>NUCLEOTIDE SEQUENCE</scope>
    <source>
        <strain evidence="13">DSM 23572</strain>
    </source>
</reference>
<dbReference type="GO" id="GO:0003723">
    <property type="term" value="F:RNA binding"/>
    <property type="evidence" value="ECO:0007669"/>
    <property type="project" value="UniProtKB-KW"/>
</dbReference>
<evidence type="ECO:0000256" key="5">
    <source>
        <dbReference type="ARBA" id="ARBA00022840"/>
    </source>
</evidence>
<dbReference type="PANTHER" id="PTHR11766">
    <property type="entry name" value="TYROSYL-TRNA SYNTHETASE"/>
    <property type="match status" value="1"/>
</dbReference>
<dbReference type="HAMAP" id="MF_02007">
    <property type="entry name" value="Tyr_tRNA_synth_type2"/>
    <property type="match status" value="1"/>
</dbReference>
<dbReference type="CDD" id="cd00165">
    <property type="entry name" value="S4"/>
    <property type="match status" value="1"/>
</dbReference>
<proteinExistence type="inferred from homology"/>
<dbReference type="SMART" id="SM00363">
    <property type="entry name" value="S4"/>
    <property type="match status" value="1"/>
</dbReference>
<keyword evidence="3 10" id="KW-0436">Ligase</keyword>
<accession>A0A0H3WU18</accession>
<keyword evidence="14" id="KW-1185">Reference proteome</keyword>
<sequence>MTSEHALTSERKYPVTDAARAALAIAKRGCDELLVEEEFLQKLARSEATGKPLRIKLGLDPTAPDIHIGHTVVLNKMRQLQDMGHTVIFLIGDFTSLIGDPSGRNSTRPPLTREQIEANARTYFEQAALVLDREKTEIRYNSEWSMKLGADGMIKLASRYTMARMLEREDFTKRFQGGVPIAIHEFLYPLMQGYDSVALESDLELGGTDQKFNLLVGRELQKQYGQEPQCILTMPLLEGLDGVEKMSKSKNNYIGISEKPSEMFGKLMSISDDLMWRYYELLSFRTLEEIAQLRRDVEGGRNPRDVKVLLGQEIVARFHSQADAERALEDFNARAKGGVPDDIPEVSLDGAPLGIAQLLKQAGLVPSTSEANRNIEQGGVRIDGEVVSDKGAKIGAGTYVVQVGKRRFARVTLA</sequence>
<dbReference type="Pfam" id="PF01479">
    <property type="entry name" value="S4"/>
    <property type="match status" value="1"/>
</dbReference>
<keyword evidence="5 10" id="KW-0067">ATP-binding</keyword>
<comment type="subunit">
    <text evidence="1 10">Homodimer.</text>
</comment>
<dbReference type="FunFam" id="1.10.240.10:FF:000006">
    <property type="entry name" value="Tyrosine--tRNA ligase"/>
    <property type="match status" value="1"/>
</dbReference>
<feature type="short sequence motif" description="'HIGH' region" evidence="10">
    <location>
        <begin position="61"/>
        <end position="70"/>
    </location>
</feature>
<dbReference type="PROSITE" id="PS50889">
    <property type="entry name" value="S4"/>
    <property type="match status" value="1"/>
</dbReference>
<comment type="similarity">
    <text evidence="10">Belongs to the class-I aminoacyl-tRNA synthetase family. TyrS type 2 subfamily.</text>
</comment>
<dbReference type="PATRIC" id="fig|656179.3.peg.3304"/>
<evidence type="ECO:0000256" key="6">
    <source>
        <dbReference type="ARBA" id="ARBA00022884"/>
    </source>
</evidence>
<dbReference type="PANTHER" id="PTHR11766:SF1">
    <property type="entry name" value="TYROSINE--TRNA LIGASE"/>
    <property type="match status" value="1"/>
</dbReference>
<keyword evidence="7 10" id="KW-0648">Protein biosynthesis</keyword>
<dbReference type="InterPro" id="IPR014729">
    <property type="entry name" value="Rossmann-like_a/b/a_fold"/>
</dbReference>
<dbReference type="InterPro" id="IPR002307">
    <property type="entry name" value="Tyr-tRNA-ligase"/>
</dbReference>
<feature type="short sequence motif" description="'KMSKS' region" evidence="10">
    <location>
        <begin position="245"/>
        <end position="249"/>
    </location>
</feature>
<dbReference type="EMBL" id="CP011807">
    <property type="protein sequence ID" value="AKM31232.1"/>
    <property type="molecule type" value="Genomic_DNA"/>
</dbReference>
<dbReference type="NCBIfam" id="TIGR00234">
    <property type="entry name" value="tyrS"/>
    <property type="match status" value="1"/>
</dbReference>
<name>A0A0H3WU18_9BURK</name>
<dbReference type="RefSeq" id="WP_047907035.1">
    <property type="nucleotide sequence ID" value="NZ_CP011807.3"/>
</dbReference>
<dbReference type="InterPro" id="IPR024088">
    <property type="entry name" value="Tyr-tRNA-ligase_bac-type"/>
</dbReference>
<evidence type="ECO:0000256" key="3">
    <source>
        <dbReference type="ARBA" id="ARBA00022598"/>
    </source>
</evidence>
<keyword evidence="8 10" id="KW-0030">Aminoacyl-tRNA synthetase</keyword>
<dbReference type="GO" id="GO:0004831">
    <property type="term" value="F:tyrosine-tRNA ligase activity"/>
    <property type="evidence" value="ECO:0007669"/>
    <property type="project" value="UniProtKB-UniRule"/>
</dbReference>
<dbReference type="OrthoDB" id="9804243at2"/>
<evidence type="ECO:0000256" key="7">
    <source>
        <dbReference type="ARBA" id="ARBA00022917"/>
    </source>
</evidence>
<dbReference type="STRING" id="656179.AB870_15515"/>
<evidence type="ECO:0000313" key="14">
    <source>
        <dbReference type="Proteomes" id="UP000035651"/>
    </source>
</evidence>
<dbReference type="InterPro" id="IPR002942">
    <property type="entry name" value="S4_RNA-bd"/>
</dbReference>